<dbReference type="PANTHER" id="PTHR21530">
    <property type="entry name" value="PHEROMONE SHUTDOWN PROTEIN"/>
    <property type="match status" value="1"/>
</dbReference>
<dbReference type="PANTHER" id="PTHR21530:SF7">
    <property type="entry name" value="TRAB DOMAIN-CONTAINING PROTEIN"/>
    <property type="match status" value="1"/>
</dbReference>
<sequence length="298" mass="33921">MSFYHSLRCTCNGRRHGEEFVFFLWEYIVYLIGTAHFSPESQKDVQKTIQNTQPDLVMVELCPSRITMLSMDEETLLRESKNLTFEKIISLIKQSGIVQGILHVLLLSMSAHVTRELGMAPGGEFRAAYDGAMKVQQCRVVLGDRPIQITLQRALGSLNIFQKIRFFYDLLISHKTPVTLEEVERCKDSDMLEGFLKEIAGEFPALSKILVEERDLYMVNTLHTILRSTTIDKLDACKEANGTYQPVSVVAVVGIGHVPGIVSNWDKRISTVELLTYVTIEEFSSLFFNFFCLTRDLH</sequence>
<dbReference type="OrthoDB" id="48306at2759"/>
<dbReference type="CDD" id="cd14726">
    <property type="entry name" value="TraB_PrgY-like"/>
    <property type="match status" value="1"/>
</dbReference>
<dbReference type="InterPro" id="IPR046345">
    <property type="entry name" value="TraB_PrgY-like"/>
</dbReference>
<proteinExistence type="predicted"/>
<gene>
    <name evidence="1" type="ORF">EVEC_LOCUS7818</name>
</gene>
<reference evidence="1 2" key="2">
    <citation type="submission" date="2018-10" db="EMBL/GenBank/DDBJ databases">
        <authorList>
            <consortium name="Pathogen Informatics"/>
        </authorList>
    </citation>
    <scope>NUCLEOTIDE SEQUENCE [LARGE SCALE GENOMIC DNA]</scope>
</reference>
<dbReference type="EMBL" id="UXUI01009106">
    <property type="protein sequence ID" value="VDD93067.1"/>
    <property type="molecule type" value="Genomic_DNA"/>
</dbReference>
<keyword evidence="2" id="KW-1185">Reference proteome</keyword>
<reference evidence="3" key="1">
    <citation type="submission" date="2017-02" db="UniProtKB">
        <authorList>
            <consortium name="WormBaseParasite"/>
        </authorList>
    </citation>
    <scope>IDENTIFICATION</scope>
</reference>
<name>A0A0N4VCN4_ENTVE</name>
<dbReference type="InterPro" id="IPR002816">
    <property type="entry name" value="TraB/PrgY/GumN_fam"/>
</dbReference>
<evidence type="ECO:0000313" key="3">
    <source>
        <dbReference type="WBParaSite" id="EVEC_0000833401-mRNA-1"/>
    </source>
</evidence>
<dbReference type="WBParaSite" id="EVEC_0000833401-mRNA-1">
    <property type="protein sequence ID" value="EVEC_0000833401-mRNA-1"/>
    <property type="gene ID" value="EVEC_0000833401"/>
</dbReference>
<dbReference type="AlphaFoldDB" id="A0A0N4VCN4"/>
<evidence type="ECO:0000313" key="1">
    <source>
        <dbReference type="EMBL" id="VDD93067.1"/>
    </source>
</evidence>
<dbReference type="Pfam" id="PF01963">
    <property type="entry name" value="TraB_PrgY_gumN"/>
    <property type="match status" value="1"/>
</dbReference>
<organism evidence="3">
    <name type="scientific">Enterobius vermicularis</name>
    <name type="common">Human pinworm</name>
    <dbReference type="NCBI Taxonomy" id="51028"/>
    <lineage>
        <taxon>Eukaryota</taxon>
        <taxon>Metazoa</taxon>
        <taxon>Ecdysozoa</taxon>
        <taxon>Nematoda</taxon>
        <taxon>Chromadorea</taxon>
        <taxon>Rhabditida</taxon>
        <taxon>Spirurina</taxon>
        <taxon>Oxyuridomorpha</taxon>
        <taxon>Oxyuroidea</taxon>
        <taxon>Oxyuridae</taxon>
        <taxon>Enterobius</taxon>
    </lineage>
</organism>
<dbReference type="Proteomes" id="UP000274131">
    <property type="component" value="Unassembled WGS sequence"/>
</dbReference>
<protein>
    <submittedName>
        <fullName evidence="3">TraB domain-containing protein</fullName>
    </submittedName>
</protein>
<accession>A0A0N4VCN4</accession>
<dbReference type="STRING" id="51028.A0A0N4VCN4"/>
<evidence type="ECO:0000313" key="2">
    <source>
        <dbReference type="Proteomes" id="UP000274131"/>
    </source>
</evidence>